<gene>
    <name evidence="3" type="ORF">IMF26_08575</name>
</gene>
<evidence type="ECO:0000256" key="1">
    <source>
        <dbReference type="SAM" id="MobiDB-lite"/>
    </source>
</evidence>
<dbReference type="InterPro" id="IPR000601">
    <property type="entry name" value="PKD_dom"/>
</dbReference>
<accession>A0AAT9LBG2</accession>
<dbReference type="Gene3D" id="3.40.50.1820">
    <property type="entry name" value="alpha/beta hydrolase"/>
    <property type="match status" value="1"/>
</dbReference>
<reference evidence="3" key="1">
    <citation type="submission" date="2020-10" db="EMBL/GenBank/DDBJ databases">
        <authorList>
            <person name="Kadnikov V."/>
            <person name="Beletsky A.V."/>
            <person name="Mardanov A.V."/>
            <person name="Karnachuk O.V."/>
            <person name="Ravin N.V."/>
        </authorList>
    </citation>
    <scope>NUCLEOTIDE SEQUENCE</scope>
    <source>
        <strain evidence="3">Bu02</strain>
    </source>
</reference>
<protein>
    <recommendedName>
        <fullName evidence="2">PKD domain-containing protein</fullName>
    </recommendedName>
</protein>
<feature type="region of interest" description="Disordered" evidence="1">
    <location>
        <begin position="640"/>
        <end position="722"/>
    </location>
</feature>
<feature type="compositionally biased region" description="Basic and acidic residues" evidence="1">
    <location>
        <begin position="651"/>
        <end position="671"/>
    </location>
</feature>
<dbReference type="PROSITE" id="PS50093">
    <property type="entry name" value="PKD"/>
    <property type="match status" value="1"/>
</dbReference>
<feature type="domain" description="PKD" evidence="2">
    <location>
        <begin position="747"/>
        <end position="788"/>
    </location>
</feature>
<reference evidence="3" key="2">
    <citation type="journal article" date="2023" name="Biology">
        <title>Prokaryotic Life Associated with Coal-Fire Gas Vents Revealed by Metagenomics.</title>
        <authorList>
            <person name="Kadnikov V.V."/>
            <person name="Mardanov A.V."/>
            <person name="Beletsky A.V."/>
            <person name="Karnachuk O.V."/>
            <person name="Ravin N.V."/>
        </authorList>
    </citation>
    <scope>NUCLEOTIDE SEQUENCE</scope>
    <source>
        <strain evidence="3">Bu02</strain>
    </source>
</reference>
<organism evidence="3">
    <name type="scientific">Candidatus Fermentithermobacillus carboniphilus</name>
    <dbReference type="NCBI Taxonomy" id="3085328"/>
    <lineage>
        <taxon>Bacteria</taxon>
        <taxon>Bacillati</taxon>
        <taxon>Bacillota</taxon>
        <taxon>Candidatus Fermentithermobacillia</taxon>
        <taxon>Candidatus Fermentithermobacillales</taxon>
        <taxon>Candidatus Fermentithermobacillaceae</taxon>
        <taxon>Candidatus Fermentithermobacillus</taxon>
    </lineage>
</organism>
<name>A0AAT9LBG2_9FIRM</name>
<dbReference type="EMBL" id="CP062796">
    <property type="protein sequence ID" value="QUL98099.1"/>
    <property type="molecule type" value="Genomic_DNA"/>
</dbReference>
<dbReference type="AlphaFoldDB" id="A0AAT9LBG2"/>
<sequence>MRVAILRRAVCVLFLVSLCAGFLGSVPGAFCSSRKVPLILVSEPPGSRSASGNNVWESTGFVSFLEKNGYRRGENLFVLTPEGPFRDLLDGAVFVREHVKESLANTQAKTVDIAAFGISGLVLRYALEAGYLEDVTVRNLMMLASPQRGAFTACLLKSLCEIVKHEGILEEATRVFRFMPFGDVPSLEDDGLYDVNVLASDGEPAGVHTGAGWQDETSYLSSRARVYEPLYAMYVKERFLSVTYVPIDSPAETFYGWLSRKKPSLWEQRVVRGTTPPLGAWGGEGTAAGCVLPDPGRDLTSAYYEILAIEIARNQYVMRMASRGNLVKDLLKEPYAPKDWKDALAHYGSKALLSYLKKALITIKAEIQEILADKLVRMTGYAEDPDAPFLRRLLKEDILVNLGTSLGNRFATIEVNHYLSRFNEDSLSRSPSRTTRYVSITGRVSNIWGLAWPQVGPNDWILEVDTAIAPLGPKDLVAVFSGYFSPSHLDLLRDKRVREYFLSVLEGFRGGEMCCWPKGGRESRIPVSSWRPAYVELPPGVAGTEYDRLTFYLGVPPDGWGYLVWTEGTAGSDWEVKVGTEKVLRRGGPLTVPLSPGERAGIRLVRLGPLNPYYPGGKVESCYEKEVTVEVPVILDVLETGETPGAGDTSKTSDHVVTEKARESELEEKPGAQEPGMELSGNTGGPRSGGERPQGPVRPPGNDGAPGTPGTKREEIPPTGEIPTIRVVYRSKHTTLKKAEETYHAFWEMDFGDGDREIIQGLPRLQVRHSYAAPGIYRARAVSYDNRGQKILEKTWETTVTPESPGPFIFACSSISPPRVEVTLTGPKKWVTGKPAAFSVALRVDLPQEATLDKVEYDPGERFNVLWERAGDFEVACAVTLTITYRLEGKSVSVKNTYLQTVPVTVLTGGVTR</sequence>
<proteinExistence type="predicted"/>
<evidence type="ECO:0000259" key="2">
    <source>
        <dbReference type="PROSITE" id="PS50093"/>
    </source>
</evidence>
<dbReference type="KEGG" id="fcz:IMF26_08575"/>
<evidence type="ECO:0000313" key="3">
    <source>
        <dbReference type="EMBL" id="QUL98099.1"/>
    </source>
</evidence>
<dbReference type="InterPro" id="IPR029058">
    <property type="entry name" value="AB_hydrolase_fold"/>
</dbReference>